<dbReference type="Proteomes" id="UP000593576">
    <property type="component" value="Unassembled WGS sequence"/>
</dbReference>
<organism evidence="1 2">
    <name type="scientific">Gossypium schwendimanii</name>
    <name type="common">Cotton</name>
    <dbReference type="NCBI Taxonomy" id="34291"/>
    <lineage>
        <taxon>Eukaryota</taxon>
        <taxon>Viridiplantae</taxon>
        <taxon>Streptophyta</taxon>
        <taxon>Embryophyta</taxon>
        <taxon>Tracheophyta</taxon>
        <taxon>Spermatophyta</taxon>
        <taxon>Magnoliopsida</taxon>
        <taxon>eudicotyledons</taxon>
        <taxon>Gunneridae</taxon>
        <taxon>Pentapetalae</taxon>
        <taxon>rosids</taxon>
        <taxon>malvids</taxon>
        <taxon>Malvales</taxon>
        <taxon>Malvaceae</taxon>
        <taxon>Malvoideae</taxon>
        <taxon>Gossypium</taxon>
    </lineage>
</organism>
<reference evidence="1 2" key="1">
    <citation type="journal article" date="2019" name="Genome Biol. Evol.">
        <title>Insights into the evolution of the New World diploid cottons (Gossypium, subgenus Houzingenia) based on genome sequencing.</title>
        <authorList>
            <person name="Grover C.E."/>
            <person name="Arick M.A. 2nd"/>
            <person name="Thrash A."/>
            <person name="Conover J.L."/>
            <person name="Sanders W.S."/>
            <person name="Peterson D.G."/>
            <person name="Frelichowski J.E."/>
            <person name="Scheffler J.A."/>
            <person name="Scheffler B.E."/>
            <person name="Wendel J.F."/>
        </authorList>
    </citation>
    <scope>NUCLEOTIDE SEQUENCE [LARGE SCALE GENOMIC DNA]</scope>
    <source>
        <strain evidence="1">1</strain>
        <tissue evidence="1">Leaf</tissue>
    </source>
</reference>
<gene>
    <name evidence="1" type="ORF">Goshw_005253</name>
</gene>
<proteinExistence type="predicted"/>
<name>A0A7J9NC89_GOSSC</name>
<sequence>MTSRRKSGWQFYRICVKRASNGEPRGCFQMRFCQDSYTRNSRTSRL</sequence>
<keyword evidence="2" id="KW-1185">Reference proteome</keyword>
<dbReference type="AlphaFoldDB" id="A0A7J9NC89"/>
<dbReference type="OrthoDB" id="993741at2759"/>
<protein>
    <submittedName>
        <fullName evidence="1">Uncharacterized protein</fullName>
    </submittedName>
</protein>
<accession>A0A7J9NC89</accession>
<evidence type="ECO:0000313" key="2">
    <source>
        <dbReference type="Proteomes" id="UP000593576"/>
    </source>
</evidence>
<comment type="caution">
    <text evidence="1">The sequence shown here is derived from an EMBL/GenBank/DDBJ whole genome shotgun (WGS) entry which is preliminary data.</text>
</comment>
<dbReference type="EMBL" id="JABFAF010278262">
    <property type="protein sequence ID" value="MBA0880850.1"/>
    <property type="molecule type" value="Genomic_DNA"/>
</dbReference>
<evidence type="ECO:0000313" key="1">
    <source>
        <dbReference type="EMBL" id="MBA0880850.1"/>
    </source>
</evidence>